<sequence>MPKPPSRQSQIIIATFFDRYSHGDTSVYFSREDLYDTCTKHRIEPLKNMGDGALYSYRYRTKLPPEILRTQPEGKEWVILGRGISQYEFRLVSKSNILPNENLLSTKIPDATPEMIKRYAFSDEQALLARVRYNRLVDTFFGITTYSLQSHLRTTVESIGQIEIDEIYVGIDKHGRHFIIPTQAKVGKDKIGYAQLFQDLAYCKAKYPNLVCRALAAKFMNKELIALFELTISEDSVKIVEEKHYKIVLETDISEQELQEYNSRGSD</sequence>
<keyword evidence="1" id="KW-0378">Hydrolase</keyword>
<keyword evidence="1" id="KW-0255">Endonuclease</keyword>
<accession>A0ABY7TWW8</accession>
<dbReference type="EMBL" id="CP117417">
    <property type="protein sequence ID" value="WCT76314.1"/>
    <property type="molecule type" value="Genomic_DNA"/>
</dbReference>
<dbReference type="Proteomes" id="UP001218231">
    <property type="component" value="Chromosome"/>
</dbReference>
<protein>
    <submittedName>
        <fullName evidence="1">Endonuclease</fullName>
    </submittedName>
</protein>
<proteinExistence type="predicted"/>
<keyword evidence="2" id="KW-1185">Reference proteome</keyword>
<organism evidence="1 2">
    <name type="scientific">Novosphingobium humi</name>
    <dbReference type="NCBI Taxonomy" id="2282397"/>
    <lineage>
        <taxon>Bacteria</taxon>
        <taxon>Pseudomonadati</taxon>
        <taxon>Pseudomonadota</taxon>
        <taxon>Alphaproteobacteria</taxon>
        <taxon>Sphingomonadales</taxon>
        <taxon>Sphingomonadaceae</taxon>
        <taxon>Novosphingobium</taxon>
    </lineage>
</organism>
<evidence type="ECO:0000313" key="2">
    <source>
        <dbReference type="Proteomes" id="UP001218231"/>
    </source>
</evidence>
<name>A0ABY7TWW8_9SPHN</name>
<dbReference type="GO" id="GO:0004519">
    <property type="term" value="F:endonuclease activity"/>
    <property type="evidence" value="ECO:0007669"/>
    <property type="project" value="UniProtKB-KW"/>
</dbReference>
<gene>
    <name evidence="1" type="ORF">PQ457_10160</name>
</gene>
<reference evidence="1 2" key="1">
    <citation type="submission" date="2023-02" db="EMBL/GenBank/DDBJ databases">
        <title>Genome sequence of Novosphingobium humi KACC 19094.</title>
        <authorList>
            <person name="Kim S."/>
            <person name="Heo J."/>
            <person name="Kwon S.-W."/>
        </authorList>
    </citation>
    <scope>NUCLEOTIDE SEQUENCE [LARGE SCALE GENOMIC DNA]</scope>
    <source>
        <strain evidence="1 2">KACC 19094</strain>
    </source>
</reference>
<dbReference type="RefSeq" id="WP_273616765.1">
    <property type="nucleotide sequence ID" value="NZ_CP117417.1"/>
</dbReference>
<keyword evidence="1" id="KW-0540">Nuclease</keyword>
<evidence type="ECO:0000313" key="1">
    <source>
        <dbReference type="EMBL" id="WCT76314.1"/>
    </source>
</evidence>